<dbReference type="EMBL" id="KV423939">
    <property type="protein sequence ID" value="KZT59604.1"/>
    <property type="molecule type" value="Genomic_DNA"/>
</dbReference>
<evidence type="ECO:0000256" key="1">
    <source>
        <dbReference type="SAM" id="MobiDB-lite"/>
    </source>
</evidence>
<protein>
    <submittedName>
        <fullName evidence="2">Uncharacterized protein</fullName>
    </submittedName>
</protein>
<reference evidence="2 3" key="1">
    <citation type="journal article" date="2016" name="Mol. Biol. Evol.">
        <title>Comparative Genomics of Early-Diverging Mushroom-Forming Fungi Provides Insights into the Origins of Lignocellulose Decay Capabilities.</title>
        <authorList>
            <person name="Nagy L.G."/>
            <person name="Riley R."/>
            <person name="Tritt A."/>
            <person name="Adam C."/>
            <person name="Daum C."/>
            <person name="Floudas D."/>
            <person name="Sun H."/>
            <person name="Yadav J.S."/>
            <person name="Pangilinan J."/>
            <person name="Larsson K.H."/>
            <person name="Matsuura K."/>
            <person name="Barry K."/>
            <person name="Labutti K."/>
            <person name="Kuo R."/>
            <person name="Ohm R.A."/>
            <person name="Bhattacharya S.S."/>
            <person name="Shirouzu T."/>
            <person name="Yoshinaga Y."/>
            <person name="Martin F.M."/>
            <person name="Grigoriev I.V."/>
            <person name="Hibbett D.S."/>
        </authorList>
    </citation>
    <scope>NUCLEOTIDE SEQUENCE [LARGE SCALE GENOMIC DNA]</scope>
    <source>
        <strain evidence="2 3">HHB12733</strain>
    </source>
</reference>
<feature type="region of interest" description="Disordered" evidence="1">
    <location>
        <begin position="25"/>
        <end position="46"/>
    </location>
</feature>
<accession>A0A165HQE9</accession>
<keyword evidence="3" id="KW-1185">Reference proteome</keyword>
<dbReference type="Proteomes" id="UP000076842">
    <property type="component" value="Unassembled WGS sequence"/>
</dbReference>
<gene>
    <name evidence="2" type="ORF">CALCODRAFT_481491</name>
</gene>
<feature type="compositionally biased region" description="Gly residues" evidence="1">
    <location>
        <begin position="447"/>
        <end position="457"/>
    </location>
</feature>
<feature type="region of interest" description="Disordered" evidence="1">
    <location>
        <begin position="188"/>
        <end position="208"/>
    </location>
</feature>
<evidence type="ECO:0000313" key="3">
    <source>
        <dbReference type="Proteomes" id="UP000076842"/>
    </source>
</evidence>
<feature type="compositionally biased region" description="Acidic residues" evidence="1">
    <location>
        <begin position="199"/>
        <end position="208"/>
    </location>
</feature>
<organism evidence="2 3">
    <name type="scientific">Calocera cornea HHB12733</name>
    <dbReference type="NCBI Taxonomy" id="1353952"/>
    <lineage>
        <taxon>Eukaryota</taxon>
        <taxon>Fungi</taxon>
        <taxon>Dikarya</taxon>
        <taxon>Basidiomycota</taxon>
        <taxon>Agaricomycotina</taxon>
        <taxon>Dacrymycetes</taxon>
        <taxon>Dacrymycetales</taxon>
        <taxon>Dacrymycetaceae</taxon>
        <taxon>Calocera</taxon>
    </lineage>
</organism>
<feature type="region of interest" description="Disordered" evidence="1">
    <location>
        <begin position="80"/>
        <end position="111"/>
    </location>
</feature>
<feature type="region of interest" description="Disordered" evidence="1">
    <location>
        <begin position="443"/>
        <end position="468"/>
    </location>
</feature>
<sequence length="468" mass="49948">MAEFVKSLLSNSVYDKHSSVMSTVDPVDNSTLSPSQTSIGADGGSLNPAPDWMSTIAFTGDVQQAIAPFVDFFKVDKSSPAPTSKEDASSIGTSATGPAAQLEKKGKGPAKVRATRKANKILLVAGEASGEKSGTKKSGDGAAGLLADQLLRAYEARYGEGAVWTQERLKELLAGDKISQLVPQLVLAPAPDESSPASEPEDASADEAAEEDIIPAGDLEAISSAVSAAEPAAPADNPASKKTRREKIEELVLSRMDNPDQFDRSRKARIDVRKATEAQMIAEKVRVAGVGEYDGIVAALMALEEQQEMLEGALGRVREGELEESYQVGRRVGWDKTIAVRQKEFEQMPLEDQRAELERRKLAEGQLELEARQRDKQAGQQKRAKKFAKVKAKGKELVWTYGGKVLEVGATVALQALLKKFGVDEPEKVVREVFGLGKALQGVDGVVRGGGEGGEGGAGDDEDDENIC</sequence>
<dbReference type="InParanoid" id="A0A165HQE9"/>
<dbReference type="AlphaFoldDB" id="A0A165HQE9"/>
<feature type="compositionally biased region" description="Acidic residues" evidence="1">
    <location>
        <begin position="458"/>
        <end position="468"/>
    </location>
</feature>
<dbReference type="OrthoDB" id="3412126at2759"/>
<name>A0A165HQE9_9BASI</name>
<feature type="compositionally biased region" description="Polar residues" evidence="1">
    <location>
        <begin position="28"/>
        <end position="39"/>
    </location>
</feature>
<evidence type="ECO:0000313" key="2">
    <source>
        <dbReference type="EMBL" id="KZT59604.1"/>
    </source>
</evidence>
<feature type="compositionally biased region" description="Low complexity" evidence="1">
    <location>
        <begin position="188"/>
        <end position="198"/>
    </location>
</feature>
<proteinExistence type="predicted"/>